<dbReference type="Pfam" id="PF13483">
    <property type="entry name" value="Lactamase_B_3"/>
    <property type="match status" value="1"/>
</dbReference>
<reference evidence="1" key="2">
    <citation type="journal article" date="2021" name="PeerJ">
        <title>Extensive microbial diversity within the chicken gut microbiome revealed by metagenomics and culture.</title>
        <authorList>
            <person name="Gilroy R."/>
            <person name="Ravi A."/>
            <person name="Getino M."/>
            <person name="Pursley I."/>
            <person name="Horton D.L."/>
            <person name="Alikhan N.F."/>
            <person name="Baker D."/>
            <person name="Gharbi K."/>
            <person name="Hall N."/>
            <person name="Watson M."/>
            <person name="Adriaenssens E.M."/>
            <person name="Foster-Nyarko E."/>
            <person name="Jarju S."/>
            <person name="Secka A."/>
            <person name="Antonio M."/>
            <person name="Oren A."/>
            <person name="Chaudhuri R.R."/>
            <person name="La Ragione R."/>
            <person name="Hildebrand F."/>
            <person name="Pallen M.J."/>
        </authorList>
    </citation>
    <scope>NUCLEOTIDE SEQUENCE</scope>
    <source>
        <strain evidence="1">CHK191-8634</strain>
    </source>
</reference>
<dbReference type="PANTHER" id="PTHR43546:SF3">
    <property type="entry name" value="UPF0173 METAL-DEPENDENT HYDROLASE MJ1163"/>
    <property type="match status" value="1"/>
</dbReference>
<dbReference type="PANTHER" id="PTHR43546">
    <property type="entry name" value="UPF0173 METAL-DEPENDENT HYDROLASE MJ1163-RELATED"/>
    <property type="match status" value="1"/>
</dbReference>
<dbReference type="Proteomes" id="UP000824073">
    <property type="component" value="Unassembled WGS sequence"/>
</dbReference>
<dbReference type="EMBL" id="DVMR01000020">
    <property type="protein sequence ID" value="HIU43035.1"/>
    <property type="molecule type" value="Genomic_DNA"/>
</dbReference>
<dbReference type="InterPro" id="IPR050114">
    <property type="entry name" value="UPF0173_UPF0282_UlaG_hydrolase"/>
</dbReference>
<gene>
    <name evidence="1" type="ORF">IAB67_01915</name>
</gene>
<accession>A0A9D1ITX0</accession>
<reference evidence="1" key="1">
    <citation type="submission" date="2020-10" db="EMBL/GenBank/DDBJ databases">
        <authorList>
            <person name="Gilroy R."/>
        </authorList>
    </citation>
    <scope>NUCLEOTIDE SEQUENCE</scope>
    <source>
        <strain evidence="1">CHK191-8634</strain>
    </source>
</reference>
<name>A0A9D1ITX0_9CLOT</name>
<dbReference type="SUPFAM" id="SSF56281">
    <property type="entry name" value="Metallo-hydrolase/oxidoreductase"/>
    <property type="match status" value="1"/>
</dbReference>
<dbReference type="Gene3D" id="3.60.15.10">
    <property type="entry name" value="Ribonuclease Z/Hydroxyacylglutathione hydrolase-like"/>
    <property type="match status" value="1"/>
</dbReference>
<protein>
    <submittedName>
        <fullName evidence="1">MBL fold metallo-hydrolase</fullName>
    </submittedName>
</protein>
<sequence length="199" mass="21959">MKDMRILFQGHGSLRLTTGAGKVVYIDPYAGEGYDRPADLILVTHQHFDHIGIDKMPRNDGCVVIQSFDALAGGRHHSFSACGLEIEAVPAENKNHSRAECVGYIVRGEGLCLYFAGDTSYFPEMDGFAQKHIDYAFLPTDGFYNMDAAEASRCAELIGAKHAVPIHMNPRQQLFDPAVAEQFTAKNRLIVKAGEEIEL</sequence>
<organism evidence="1 2">
    <name type="scientific">Candidatus Ventrousia excrementavium</name>
    <dbReference type="NCBI Taxonomy" id="2840961"/>
    <lineage>
        <taxon>Bacteria</taxon>
        <taxon>Bacillati</taxon>
        <taxon>Bacillota</taxon>
        <taxon>Clostridia</taxon>
        <taxon>Eubacteriales</taxon>
        <taxon>Clostridiaceae</taxon>
        <taxon>Clostridiaceae incertae sedis</taxon>
        <taxon>Candidatus Ventrousia</taxon>
    </lineage>
</organism>
<comment type="caution">
    <text evidence="1">The sequence shown here is derived from an EMBL/GenBank/DDBJ whole genome shotgun (WGS) entry which is preliminary data.</text>
</comment>
<proteinExistence type="predicted"/>
<evidence type="ECO:0000313" key="1">
    <source>
        <dbReference type="EMBL" id="HIU43035.1"/>
    </source>
</evidence>
<dbReference type="InterPro" id="IPR036866">
    <property type="entry name" value="RibonucZ/Hydroxyglut_hydro"/>
</dbReference>
<dbReference type="AlphaFoldDB" id="A0A9D1ITX0"/>
<evidence type="ECO:0000313" key="2">
    <source>
        <dbReference type="Proteomes" id="UP000824073"/>
    </source>
</evidence>